<gene>
    <name evidence="2" type="ORF">I41_32300</name>
</gene>
<evidence type="ECO:0000313" key="2">
    <source>
        <dbReference type="EMBL" id="QDT74036.1"/>
    </source>
</evidence>
<accession>A0A517U085</accession>
<sequence length="154" mass="17180">MYLYGGGDKVGNFAERIKMSANGQFKFTTRTGLVFVAVVAMALAVFRITVFEPIRGALDREQSYQAGTRTLFLIDGYVTQFGHLPNSWNDLAAVSINGSTENVDEIKSSITVSFRELATRENAVQMKNAEHETTGSFLEFRSSFFTGWKNMPNK</sequence>
<reference evidence="2 3" key="1">
    <citation type="submission" date="2019-02" db="EMBL/GenBank/DDBJ databases">
        <title>Deep-cultivation of Planctomycetes and their phenomic and genomic characterization uncovers novel biology.</title>
        <authorList>
            <person name="Wiegand S."/>
            <person name="Jogler M."/>
            <person name="Boedeker C."/>
            <person name="Pinto D."/>
            <person name="Vollmers J."/>
            <person name="Rivas-Marin E."/>
            <person name="Kohn T."/>
            <person name="Peeters S.H."/>
            <person name="Heuer A."/>
            <person name="Rast P."/>
            <person name="Oberbeckmann S."/>
            <person name="Bunk B."/>
            <person name="Jeske O."/>
            <person name="Meyerdierks A."/>
            <person name="Storesund J.E."/>
            <person name="Kallscheuer N."/>
            <person name="Luecker S."/>
            <person name="Lage O.M."/>
            <person name="Pohl T."/>
            <person name="Merkel B.J."/>
            <person name="Hornburger P."/>
            <person name="Mueller R.-W."/>
            <person name="Bruemmer F."/>
            <person name="Labrenz M."/>
            <person name="Spormann A.M."/>
            <person name="Op den Camp H."/>
            <person name="Overmann J."/>
            <person name="Amann R."/>
            <person name="Jetten M.S.M."/>
            <person name="Mascher T."/>
            <person name="Medema M.H."/>
            <person name="Devos D.P."/>
            <person name="Kaster A.-K."/>
            <person name="Ovreas L."/>
            <person name="Rohde M."/>
            <person name="Galperin M.Y."/>
            <person name="Jogler C."/>
        </authorList>
    </citation>
    <scope>NUCLEOTIDE SEQUENCE [LARGE SCALE GENOMIC DNA]</scope>
    <source>
        <strain evidence="2 3">I41</strain>
    </source>
</reference>
<name>A0A517U085_9BACT</name>
<keyword evidence="3" id="KW-1185">Reference proteome</keyword>
<dbReference type="EMBL" id="CP036339">
    <property type="protein sequence ID" value="QDT74036.1"/>
    <property type="molecule type" value="Genomic_DNA"/>
</dbReference>
<dbReference type="RefSeq" id="WP_145433833.1">
    <property type="nucleotide sequence ID" value="NZ_CP036339.1"/>
</dbReference>
<dbReference type="AlphaFoldDB" id="A0A517U085"/>
<dbReference type="Proteomes" id="UP000317909">
    <property type="component" value="Chromosome"/>
</dbReference>
<protein>
    <submittedName>
        <fullName evidence="2">Uncharacterized protein</fullName>
    </submittedName>
</protein>
<dbReference type="KEGG" id="llh:I41_32300"/>
<organism evidence="2 3">
    <name type="scientific">Lacipirellula limnantheis</name>
    <dbReference type="NCBI Taxonomy" id="2528024"/>
    <lineage>
        <taxon>Bacteria</taxon>
        <taxon>Pseudomonadati</taxon>
        <taxon>Planctomycetota</taxon>
        <taxon>Planctomycetia</taxon>
        <taxon>Pirellulales</taxon>
        <taxon>Lacipirellulaceae</taxon>
        <taxon>Lacipirellula</taxon>
    </lineage>
</organism>
<keyword evidence="1" id="KW-1133">Transmembrane helix</keyword>
<keyword evidence="1" id="KW-0812">Transmembrane</keyword>
<feature type="transmembrane region" description="Helical" evidence="1">
    <location>
        <begin position="32"/>
        <end position="50"/>
    </location>
</feature>
<evidence type="ECO:0000313" key="3">
    <source>
        <dbReference type="Proteomes" id="UP000317909"/>
    </source>
</evidence>
<evidence type="ECO:0000256" key="1">
    <source>
        <dbReference type="SAM" id="Phobius"/>
    </source>
</evidence>
<proteinExistence type="predicted"/>
<keyword evidence="1" id="KW-0472">Membrane</keyword>